<dbReference type="InterPro" id="IPR000515">
    <property type="entry name" value="MetI-like"/>
</dbReference>
<evidence type="ECO:0000256" key="5">
    <source>
        <dbReference type="ARBA" id="ARBA00022989"/>
    </source>
</evidence>
<evidence type="ECO:0000256" key="1">
    <source>
        <dbReference type="ARBA" id="ARBA00004651"/>
    </source>
</evidence>
<feature type="transmembrane region" description="Helical" evidence="7">
    <location>
        <begin position="74"/>
        <end position="97"/>
    </location>
</feature>
<evidence type="ECO:0000256" key="3">
    <source>
        <dbReference type="ARBA" id="ARBA00022475"/>
    </source>
</evidence>
<comment type="caution">
    <text evidence="9">The sequence shown here is derived from an EMBL/GenBank/DDBJ whole genome shotgun (WGS) entry which is preliminary data.</text>
</comment>
<organism evidence="9 10">
    <name type="scientific">Cohnella rhizosphaerae</name>
    <dbReference type="NCBI Taxonomy" id="1457232"/>
    <lineage>
        <taxon>Bacteria</taxon>
        <taxon>Bacillati</taxon>
        <taxon>Bacillota</taxon>
        <taxon>Bacilli</taxon>
        <taxon>Bacillales</taxon>
        <taxon>Paenibacillaceae</taxon>
        <taxon>Cohnella</taxon>
    </lineage>
</organism>
<dbReference type="CDD" id="cd06261">
    <property type="entry name" value="TM_PBP2"/>
    <property type="match status" value="1"/>
</dbReference>
<dbReference type="Gene3D" id="1.10.3720.10">
    <property type="entry name" value="MetI-like"/>
    <property type="match status" value="1"/>
</dbReference>
<evidence type="ECO:0000256" key="7">
    <source>
        <dbReference type="RuleBase" id="RU363032"/>
    </source>
</evidence>
<keyword evidence="3" id="KW-1003">Cell membrane</keyword>
<keyword evidence="5 7" id="KW-1133">Transmembrane helix</keyword>
<comment type="subcellular location">
    <subcellularLocation>
        <location evidence="1 7">Cell membrane</location>
        <topology evidence="1 7">Multi-pass membrane protein</topology>
    </subcellularLocation>
</comment>
<dbReference type="GO" id="GO:0005886">
    <property type="term" value="C:plasma membrane"/>
    <property type="evidence" value="ECO:0007669"/>
    <property type="project" value="UniProtKB-SubCell"/>
</dbReference>
<feature type="transmembrane region" description="Helical" evidence="7">
    <location>
        <begin position="259"/>
        <end position="280"/>
    </location>
</feature>
<evidence type="ECO:0000313" key="9">
    <source>
        <dbReference type="EMBL" id="MDG0813944.1"/>
    </source>
</evidence>
<keyword evidence="4 7" id="KW-0812">Transmembrane</keyword>
<proteinExistence type="inferred from homology"/>
<feature type="transmembrane region" description="Helical" evidence="7">
    <location>
        <begin position="109"/>
        <end position="129"/>
    </location>
</feature>
<reference evidence="9" key="1">
    <citation type="submission" date="2022-10" db="EMBL/GenBank/DDBJ databases">
        <title>Comparative genomic analysis of Cohnella hashimotonis sp. nov., isolated from the International Space Station.</title>
        <authorList>
            <person name="Simpson A."/>
            <person name="Venkateswaran K."/>
        </authorList>
    </citation>
    <scope>NUCLEOTIDE SEQUENCE</scope>
    <source>
        <strain evidence="9">DSM 28161</strain>
    </source>
</reference>
<dbReference type="PROSITE" id="PS50928">
    <property type="entry name" value="ABC_TM1"/>
    <property type="match status" value="1"/>
</dbReference>
<dbReference type="SUPFAM" id="SSF161098">
    <property type="entry name" value="MetI-like"/>
    <property type="match status" value="1"/>
</dbReference>
<protein>
    <submittedName>
        <fullName evidence="9">Carbohydrate ABC transporter permease</fullName>
    </submittedName>
</protein>
<dbReference type="PANTHER" id="PTHR43744">
    <property type="entry name" value="ABC TRANSPORTER PERMEASE PROTEIN MG189-RELATED-RELATED"/>
    <property type="match status" value="1"/>
</dbReference>
<gene>
    <name evidence="9" type="ORF">OMP40_35145</name>
</gene>
<feature type="domain" description="ABC transmembrane type-1" evidence="8">
    <location>
        <begin position="74"/>
        <end position="280"/>
    </location>
</feature>
<evidence type="ECO:0000259" key="8">
    <source>
        <dbReference type="PROSITE" id="PS50928"/>
    </source>
</evidence>
<keyword evidence="6 7" id="KW-0472">Membrane</keyword>
<comment type="similarity">
    <text evidence="7">Belongs to the binding-protein-dependent transport system permease family.</text>
</comment>
<keyword evidence="2 7" id="KW-0813">Transport</keyword>
<feature type="transmembrane region" description="Helical" evidence="7">
    <location>
        <begin position="12"/>
        <end position="31"/>
    </location>
</feature>
<accession>A0A9X4QWR8</accession>
<dbReference type="RefSeq" id="WP_277538452.1">
    <property type="nucleotide sequence ID" value="NZ_JAPDIA010000009.1"/>
</dbReference>
<evidence type="ECO:0000256" key="2">
    <source>
        <dbReference type="ARBA" id="ARBA00022448"/>
    </source>
</evidence>
<evidence type="ECO:0000313" key="10">
    <source>
        <dbReference type="Proteomes" id="UP001153404"/>
    </source>
</evidence>
<evidence type="ECO:0000256" key="4">
    <source>
        <dbReference type="ARBA" id="ARBA00022692"/>
    </source>
</evidence>
<dbReference type="AlphaFoldDB" id="A0A9X4QWR8"/>
<dbReference type="Pfam" id="PF00528">
    <property type="entry name" value="BPD_transp_1"/>
    <property type="match status" value="1"/>
</dbReference>
<keyword evidence="10" id="KW-1185">Reference proteome</keyword>
<name>A0A9X4QWR8_9BACL</name>
<dbReference type="InterPro" id="IPR035906">
    <property type="entry name" value="MetI-like_sf"/>
</dbReference>
<dbReference type="EMBL" id="JAPDIA010000009">
    <property type="protein sequence ID" value="MDG0813944.1"/>
    <property type="molecule type" value="Genomic_DNA"/>
</dbReference>
<dbReference type="GO" id="GO:0055085">
    <property type="term" value="P:transmembrane transport"/>
    <property type="evidence" value="ECO:0007669"/>
    <property type="project" value="InterPro"/>
</dbReference>
<feature type="transmembrane region" description="Helical" evidence="7">
    <location>
        <begin position="141"/>
        <end position="161"/>
    </location>
</feature>
<feature type="transmembrane region" description="Helical" evidence="7">
    <location>
        <begin position="182"/>
        <end position="204"/>
    </location>
</feature>
<dbReference type="PANTHER" id="PTHR43744:SF9">
    <property type="entry name" value="POLYGALACTURONAN_RHAMNOGALACTURONAN TRANSPORT SYSTEM PERMEASE PROTEIN YTCP"/>
    <property type="match status" value="1"/>
</dbReference>
<evidence type="ECO:0000256" key="6">
    <source>
        <dbReference type="ARBA" id="ARBA00023136"/>
    </source>
</evidence>
<sequence length="314" mass="35227">MFKRSPGDKVFDTFLYAFMVLLTLAFLYPFWKVIVMAFNEANDTSLGGTLLWPRKFTLQNFKVVFQNDLIYSSYLITISRTVLGTITSVVATALFAYGLSKKKLMFRNFYLTLCFITLFFSGGLIPSVINMTNLGFSNNYLVYIIPAMYGIMAMIIMKSFFNSLPAALEESAMIDGANDFSIFFWIVFPSSMPVIATIGLMNAVSQWNAWIDAYIYISKESLMPVQLVLQRVIQGSSAASEITKMVSSDEILSRRVTPYSIQLATIVVAIGPIILIYPFFSEIFCQRLSDRRHEGVVPFGSSVASIRTADSSNI</sequence>
<dbReference type="Proteomes" id="UP001153404">
    <property type="component" value="Unassembled WGS sequence"/>
</dbReference>